<dbReference type="Pfam" id="PF13455">
    <property type="entry name" value="MUG113"/>
    <property type="match status" value="1"/>
</dbReference>
<name>A0A8S5M136_9CAUD</name>
<evidence type="ECO:0000256" key="1">
    <source>
        <dbReference type="SAM" id="Coils"/>
    </source>
</evidence>
<dbReference type="InterPro" id="IPR025280">
    <property type="entry name" value="SNIPE"/>
</dbReference>
<protein>
    <recommendedName>
        <fullName evidence="2">Bacteriophage T5 Orf172 DNA-binding domain-containing protein</fullName>
    </recommendedName>
</protein>
<dbReference type="EMBL" id="BK014790">
    <property type="protein sequence ID" value="DAD75795.1"/>
    <property type="molecule type" value="Genomic_DNA"/>
</dbReference>
<feature type="coiled-coil region" evidence="1">
    <location>
        <begin position="4"/>
        <end position="38"/>
    </location>
</feature>
<reference evidence="3" key="1">
    <citation type="journal article" date="2021" name="Proc. Natl. Acad. Sci. U.S.A.">
        <title>A Catalog of Tens of Thousands of Viruses from Human Metagenomes Reveals Hidden Associations with Chronic Diseases.</title>
        <authorList>
            <person name="Tisza M.J."/>
            <person name="Buck C.B."/>
        </authorList>
    </citation>
    <scope>NUCLEOTIDE SEQUENCE</scope>
    <source>
        <strain evidence="3">Ct37J14</strain>
    </source>
</reference>
<dbReference type="Pfam" id="PF13250">
    <property type="entry name" value="SNIPE"/>
    <property type="match status" value="1"/>
</dbReference>
<feature type="coiled-coil region" evidence="1">
    <location>
        <begin position="198"/>
        <end position="242"/>
    </location>
</feature>
<feature type="domain" description="Bacteriophage T5 Orf172 DNA-binding" evidence="2">
    <location>
        <begin position="287"/>
        <end position="367"/>
    </location>
</feature>
<sequence>MFEIFKLNKKKKELEEQIAQLKADISSMQVDIDNYDEHRQIAAHQYENTMRSAKAAQSILDALNGKIHVIEEMQDYNIPYYQDSLDELEHRRYQLQDKIESAVNTGLYRIEQGYTLNDSARRGKEMQDVYGRGLCYAMSGYIDSKEKSVTTGNIAKSKELIKNKFNSYQSKANKVGLALNAEYVKARLDMLYINLAIKVKQKEEKAQIREEKRRLREQEQLLADIARERAKLLEEKKAMNIAFDKALTDDERNRIKSQLASIDKRLDSIAYRESHSKAGWLYVISSPSLPGLVKLGATRRLNPTIRVKELSSSSLPEPFKAHCFVFSDDCFELENNIHKYFDKERVNPDREFFRIEPKEAIDVLKEIFNVDVHFVDEDCDENEEDCAYEG</sequence>
<evidence type="ECO:0000313" key="3">
    <source>
        <dbReference type="EMBL" id="DAD75795.1"/>
    </source>
</evidence>
<organism evidence="3">
    <name type="scientific">Siphoviridae sp. ct37J14</name>
    <dbReference type="NCBI Taxonomy" id="2826280"/>
    <lineage>
        <taxon>Viruses</taxon>
        <taxon>Duplodnaviria</taxon>
        <taxon>Heunggongvirae</taxon>
        <taxon>Uroviricota</taxon>
        <taxon>Caudoviricetes</taxon>
    </lineage>
</organism>
<evidence type="ECO:0000259" key="2">
    <source>
        <dbReference type="SMART" id="SM00974"/>
    </source>
</evidence>
<dbReference type="InterPro" id="IPR018306">
    <property type="entry name" value="Phage_T5_Orf172_DNA-bd"/>
</dbReference>
<keyword evidence="1" id="KW-0175">Coiled coil</keyword>
<dbReference type="SMART" id="SM00974">
    <property type="entry name" value="T5orf172"/>
    <property type="match status" value="1"/>
</dbReference>
<accession>A0A8S5M136</accession>
<proteinExistence type="predicted"/>